<dbReference type="PANTHER" id="PTHR23403">
    <property type="entry name" value="TREHALASE"/>
    <property type="match status" value="1"/>
</dbReference>
<evidence type="ECO:0000313" key="9">
    <source>
        <dbReference type="EMBL" id="CAH0102079.1"/>
    </source>
</evidence>
<dbReference type="InterPro" id="IPR008928">
    <property type="entry name" value="6-hairpin_glycosidase_sf"/>
</dbReference>
<dbReference type="PROSITE" id="PS00927">
    <property type="entry name" value="TREHALASE_1"/>
    <property type="match status" value="1"/>
</dbReference>
<evidence type="ECO:0000256" key="5">
    <source>
        <dbReference type="ARBA" id="ARBA00022801"/>
    </source>
</evidence>
<evidence type="ECO:0000256" key="7">
    <source>
        <dbReference type="RuleBase" id="RU361180"/>
    </source>
</evidence>
<dbReference type="Gene3D" id="1.50.10.10">
    <property type="match status" value="1"/>
</dbReference>
<protein>
    <recommendedName>
        <fullName evidence="4 7">Trehalase</fullName>
        <ecNumber evidence="3 7">3.2.1.28</ecNumber>
    </recommendedName>
    <alternativeName>
        <fullName evidence="7">Alpha-trehalose glucohydrolase</fullName>
    </alternativeName>
</protein>
<keyword evidence="5 7" id="KW-0378">Hydrolase</keyword>
<dbReference type="OrthoDB" id="3542292at2759"/>
<comment type="catalytic activity">
    <reaction evidence="1 7">
        <text>alpha,alpha-trehalose + H2O = alpha-D-glucose + beta-D-glucose</text>
        <dbReference type="Rhea" id="RHEA:32675"/>
        <dbReference type="ChEBI" id="CHEBI:15377"/>
        <dbReference type="ChEBI" id="CHEBI:15903"/>
        <dbReference type="ChEBI" id="CHEBI:16551"/>
        <dbReference type="ChEBI" id="CHEBI:17925"/>
        <dbReference type="EC" id="3.2.1.28"/>
    </reaction>
</comment>
<gene>
    <name evidence="9" type="ORF">DGAL_LOCUS4457</name>
</gene>
<keyword evidence="6 7" id="KW-0326">Glycosidase</keyword>
<dbReference type="PRINTS" id="PR00744">
    <property type="entry name" value="GLHYDRLASE37"/>
</dbReference>
<evidence type="ECO:0000256" key="2">
    <source>
        <dbReference type="ARBA" id="ARBA00005615"/>
    </source>
</evidence>
<comment type="similarity">
    <text evidence="2 7">Belongs to the glycosyl hydrolase 37 family.</text>
</comment>
<dbReference type="InterPro" id="IPR012341">
    <property type="entry name" value="6hp_glycosidase-like_sf"/>
</dbReference>
<dbReference type="GO" id="GO:0005993">
    <property type="term" value="P:trehalose catabolic process"/>
    <property type="evidence" value="ECO:0007669"/>
    <property type="project" value="TreeGrafter"/>
</dbReference>
<dbReference type="AlphaFoldDB" id="A0A8J2WHT4"/>
<evidence type="ECO:0000256" key="4">
    <source>
        <dbReference type="ARBA" id="ARBA00019905"/>
    </source>
</evidence>
<accession>A0A8J2WHT4</accession>
<evidence type="ECO:0000256" key="3">
    <source>
        <dbReference type="ARBA" id="ARBA00012757"/>
    </source>
</evidence>
<evidence type="ECO:0000313" key="10">
    <source>
        <dbReference type="Proteomes" id="UP000789390"/>
    </source>
</evidence>
<sequence>MVRLVHVFCLFISSATFGLAQVLSLPPACPSPIYCHGPLLHTVQMSKLYHDSKTFVDKKLRFDPELVSANFTRLMNLTENKPSKNDLVIFISQHFESEGSEFQPWDPSDWIDSPSFLNKINNTQLRNWGQELHGAWKFLGRQIKDDVRERPELYSMIYVPNPFIIPGGRFREIYYWDSYWIVQGLLISQMNHTVRGMLDNFLQMVDVYGMVPNGGRIYYERRSQPPMLIPMVDRYINATGDVEFLNPARLQLLEKEFQFWLTNRSVSVKGHTLTRFNVESDGPRPESYIEDFQSSARMSEIDRQQFYINMKSGAESGWDFSSRWFIADEGHNEGNLSHISTRNVIPVDLNAFICMNARMLSEMFRQVGDDRKAQMYHDKYIEWKRAIQEVLWNEEQGIWLDYDLSNNIQRPYFYASNIAPLWANCWDSTPSGVDSVVHKVMDYLEQSQSTKFAGGIPTSMQHSGQQWDFPNGWPPLQHMLVVGLENTVCPTPCLKKYDVTVVGLPGGGGEYDVQLGFGWTNGVILDFLHIYGDRLVTEQPRNS</sequence>
<dbReference type="GO" id="GO:0004555">
    <property type="term" value="F:alpha,alpha-trehalase activity"/>
    <property type="evidence" value="ECO:0007669"/>
    <property type="project" value="UniProtKB-EC"/>
</dbReference>
<dbReference type="EMBL" id="CAKKLH010000073">
    <property type="protein sequence ID" value="CAH0102079.1"/>
    <property type="molecule type" value="Genomic_DNA"/>
</dbReference>
<dbReference type="PROSITE" id="PS00928">
    <property type="entry name" value="TREHALASE_2"/>
    <property type="match status" value="1"/>
</dbReference>
<comment type="caution">
    <text evidence="9">The sequence shown here is derived from an EMBL/GenBank/DDBJ whole genome shotgun (WGS) entry which is preliminary data.</text>
</comment>
<dbReference type="InterPro" id="IPR018232">
    <property type="entry name" value="Glyco_hydro_37_CS"/>
</dbReference>
<keyword evidence="8" id="KW-0732">Signal</keyword>
<feature type="signal peptide" evidence="8">
    <location>
        <begin position="1"/>
        <end position="20"/>
    </location>
</feature>
<dbReference type="Pfam" id="PF01204">
    <property type="entry name" value="Trehalase"/>
    <property type="match status" value="2"/>
</dbReference>
<dbReference type="SUPFAM" id="SSF48208">
    <property type="entry name" value="Six-hairpin glycosidases"/>
    <property type="match status" value="1"/>
</dbReference>
<dbReference type="PANTHER" id="PTHR23403:SF1">
    <property type="entry name" value="TREHALASE"/>
    <property type="match status" value="1"/>
</dbReference>
<dbReference type="Proteomes" id="UP000789390">
    <property type="component" value="Unassembled WGS sequence"/>
</dbReference>
<evidence type="ECO:0000256" key="6">
    <source>
        <dbReference type="ARBA" id="ARBA00023295"/>
    </source>
</evidence>
<evidence type="ECO:0000256" key="8">
    <source>
        <dbReference type="SAM" id="SignalP"/>
    </source>
</evidence>
<dbReference type="InterPro" id="IPR001661">
    <property type="entry name" value="Glyco_hydro_37"/>
</dbReference>
<name>A0A8J2WHT4_9CRUS</name>
<feature type="chain" id="PRO_5035236185" description="Trehalase" evidence="8">
    <location>
        <begin position="21"/>
        <end position="543"/>
    </location>
</feature>
<dbReference type="EC" id="3.2.1.28" evidence="3 7"/>
<evidence type="ECO:0000256" key="1">
    <source>
        <dbReference type="ARBA" id="ARBA00001576"/>
    </source>
</evidence>
<keyword evidence="10" id="KW-1185">Reference proteome</keyword>
<organism evidence="9 10">
    <name type="scientific">Daphnia galeata</name>
    <dbReference type="NCBI Taxonomy" id="27404"/>
    <lineage>
        <taxon>Eukaryota</taxon>
        <taxon>Metazoa</taxon>
        <taxon>Ecdysozoa</taxon>
        <taxon>Arthropoda</taxon>
        <taxon>Crustacea</taxon>
        <taxon>Branchiopoda</taxon>
        <taxon>Diplostraca</taxon>
        <taxon>Cladocera</taxon>
        <taxon>Anomopoda</taxon>
        <taxon>Daphniidae</taxon>
        <taxon>Daphnia</taxon>
    </lineage>
</organism>
<proteinExistence type="inferred from homology"/>
<reference evidence="9" key="1">
    <citation type="submission" date="2021-11" db="EMBL/GenBank/DDBJ databases">
        <authorList>
            <person name="Schell T."/>
        </authorList>
    </citation>
    <scope>NUCLEOTIDE SEQUENCE</scope>
    <source>
        <strain evidence="9">M5</strain>
    </source>
</reference>